<proteinExistence type="predicted"/>
<dbReference type="Proteomes" id="UP000216913">
    <property type="component" value="Unassembled WGS sequence"/>
</dbReference>
<reference evidence="2 3" key="1">
    <citation type="submission" date="2017-05" db="EMBL/GenBank/DDBJ databases">
        <title>Complete and WGS of Bordetella genogroups.</title>
        <authorList>
            <person name="Spilker T."/>
            <person name="LiPuma J."/>
        </authorList>
    </citation>
    <scope>NUCLEOTIDE SEQUENCE [LARGE SCALE GENOMIC DNA]</scope>
    <source>
        <strain evidence="2 3">AU10456</strain>
    </source>
</reference>
<evidence type="ECO:0000256" key="1">
    <source>
        <dbReference type="SAM" id="SignalP"/>
    </source>
</evidence>
<feature type="signal peptide" evidence="1">
    <location>
        <begin position="1"/>
        <end position="17"/>
    </location>
</feature>
<gene>
    <name evidence="2" type="ORF">CAL25_12120</name>
</gene>
<dbReference type="InterPro" id="IPR007833">
    <property type="entry name" value="Capsule_polysaccharide_synth"/>
</dbReference>
<name>A0A261TRC5_9BORD</name>
<evidence type="ECO:0000313" key="2">
    <source>
        <dbReference type="EMBL" id="OZI52218.1"/>
    </source>
</evidence>
<dbReference type="GO" id="GO:0015774">
    <property type="term" value="P:polysaccharide transport"/>
    <property type="evidence" value="ECO:0007669"/>
    <property type="project" value="InterPro"/>
</dbReference>
<evidence type="ECO:0000313" key="3">
    <source>
        <dbReference type="Proteomes" id="UP000216913"/>
    </source>
</evidence>
<dbReference type="AlphaFoldDB" id="A0A261TRC5"/>
<dbReference type="RefSeq" id="WP_094800177.1">
    <property type="nucleotide sequence ID" value="NZ_NEVP01000006.1"/>
</dbReference>
<dbReference type="GO" id="GO:0000271">
    <property type="term" value="P:polysaccharide biosynthetic process"/>
    <property type="evidence" value="ECO:0007669"/>
    <property type="project" value="InterPro"/>
</dbReference>
<dbReference type="EMBL" id="NEVP01000006">
    <property type="protein sequence ID" value="OZI52218.1"/>
    <property type="molecule type" value="Genomic_DNA"/>
</dbReference>
<keyword evidence="3" id="KW-1185">Reference proteome</keyword>
<dbReference type="OrthoDB" id="9794206at2"/>
<feature type="chain" id="PRO_5012898818" evidence="1">
    <location>
        <begin position="18"/>
        <end position="406"/>
    </location>
</feature>
<dbReference type="Pfam" id="PF05159">
    <property type="entry name" value="Capsule_synth"/>
    <property type="match status" value="1"/>
</dbReference>
<accession>A0A261TRC5</accession>
<protein>
    <submittedName>
        <fullName evidence="2">Capsule biosynthesis protein CapA</fullName>
    </submittedName>
</protein>
<organism evidence="2 3">
    <name type="scientific">Bordetella genomosp. 5</name>
    <dbReference type="NCBI Taxonomy" id="1395608"/>
    <lineage>
        <taxon>Bacteria</taxon>
        <taxon>Pseudomonadati</taxon>
        <taxon>Pseudomonadota</taxon>
        <taxon>Betaproteobacteria</taxon>
        <taxon>Burkholderiales</taxon>
        <taxon>Alcaligenaceae</taxon>
        <taxon>Bordetella</taxon>
    </lineage>
</organism>
<sequence>MHASYLFLQGVCSPFFACLALALRQAGHSVAKINFTVGDQAYWRGGGAVAYRGDAEESGAFVEQQMTQRGVTDVVLFGDRRPVHRQAVARARERGVRVHVFEEGYFRPHWVTLERGGVNAHSPLPRDPRWYLDAAARVSEETAQTFKAPFWLRAWHDVAYHSCSAWNPVFYPKYRTHAPYGAVREYAAYVRRAVTLRRQVADDARTVAALAGESRPYYMLPLQLESDAQIRDHSRYGSMRELVNEVMTSFARHARSDALLVVKNHPLDPGFANHGATVAALARQHGLTDRVRYLESGHLPTLLRHARGVVTVNSTVGTAALDHGCPTLALASPIYALPGLTWQHGLDAFWREAGPPDNLLYQAFRRIVIHASQVNGGFYSADGIRLAVRNAVSRMTQAHSPLEALL</sequence>
<keyword evidence="1" id="KW-0732">Signal</keyword>
<comment type="caution">
    <text evidence="2">The sequence shown here is derived from an EMBL/GenBank/DDBJ whole genome shotgun (WGS) entry which is preliminary data.</text>
</comment>
<dbReference type="CDD" id="cd16441">
    <property type="entry name" value="beta_Kdo_transferase_KpsS"/>
    <property type="match status" value="1"/>
</dbReference>